<dbReference type="PANTHER" id="PTHR42831:SF1">
    <property type="entry name" value="FE-S PROTEIN MATURATION AUXILIARY FACTOR YITW"/>
    <property type="match status" value="1"/>
</dbReference>
<dbReference type="SUPFAM" id="SSF117916">
    <property type="entry name" value="Fe-S cluster assembly (FSCA) domain-like"/>
    <property type="match status" value="1"/>
</dbReference>
<accession>A0A7W1XV27</accession>
<keyword evidence="3" id="KW-1185">Reference proteome</keyword>
<protein>
    <submittedName>
        <fullName evidence="2">Metal-sulfur cluster assembly factor</fullName>
    </submittedName>
</protein>
<organism evidence="2 3">
    <name type="scientific">Thermoactinomyces mirandus</name>
    <dbReference type="NCBI Taxonomy" id="2756294"/>
    <lineage>
        <taxon>Bacteria</taxon>
        <taxon>Bacillati</taxon>
        <taxon>Bacillota</taxon>
        <taxon>Bacilli</taxon>
        <taxon>Bacillales</taxon>
        <taxon>Thermoactinomycetaceae</taxon>
        <taxon>Thermoactinomyces</taxon>
    </lineage>
</organism>
<proteinExistence type="predicted"/>
<evidence type="ECO:0000313" key="2">
    <source>
        <dbReference type="EMBL" id="MBA4603822.1"/>
    </source>
</evidence>
<gene>
    <name evidence="2" type="ORF">H2C83_16265</name>
</gene>
<name>A0A7W1XV27_9BACL</name>
<evidence type="ECO:0000259" key="1">
    <source>
        <dbReference type="Pfam" id="PF01883"/>
    </source>
</evidence>
<dbReference type="AlphaFoldDB" id="A0A7W1XV27"/>
<sequence>MKKQIEPHLKKYWDALKEVLDPEFPISVVDLGLIYDIQENRGTIDVTMTYTAVSCACTEWMEADIEKRLLLEPEVKKVNIHVVWDPPWTVEMMTREGIEKMKYWGVSVR</sequence>
<dbReference type="InterPro" id="IPR052339">
    <property type="entry name" value="Fe-S_Maturation_MIP18"/>
</dbReference>
<dbReference type="PANTHER" id="PTHR42831">
    <property type="entry name" value="FE-S PROTEIN MATURATION AUXILIARY FACTOR YITW"/>
    <property type="match status" value="1"/>
</dbReference>
<comment type="caution">
    <text evidence="2">The sequence shown here is derived from an EMBL/GenBank/DDBJ whole genome shotgun (WGS) entry which is preliminary data.</text>
</comment>
<dbReference type="InterPro" id="IPR002744">
    <property type="entry name" value="MIP18-like"/>
</dbReference>
<dbReference type="Gene3D" id="3.30.300.130">
    <property type="entry name" value="Fe-S cluster assembly (FSCA)"/>
    <property type="match status" value="1"/>
</dbReference>
<dbReference type="Pfam" id="PF01883">
    <property type="entry name" value="FeS_assembly_P"/>
    <property type="match status" value="1"/>
</dbReference>
<evidence type="ECO:0000313" key="3">
    <source>
        <dbReference type="Proteomes" id="UP000538292"/>
    </source>
</evidence>
<feature type="domain" description="MIP18 family-like" evidence="1">
    <location>
        <begin position="13"/>
        <end position="81"/>
    </location>
</feature>
<dbReference type="Proteomes" id="UP000538292">
    <property type="component" value="Unassembled WGS sequence"/>
</dbReference>
<dbReference type="RefSeq" id="WP_181742293.1">
    <property type="nucleotide sequence ID" value="NZ_JACEOL010000072.1"/>
</dbReference>
<dbReference type="EMBL" id="JACEOL010000072">
    <property type="protein sequence ID" value="MBA4603822.1"/>
    <property type="molecule type" value="Genomic_DNA"/>
</dbReference>
<dbReference type="InterPro" id="IPR034904">
    <property type="entry name" value="FSCA_dom_sf"/>
</dbReference>
<reference evidence="2 3" key="1">
    <citation type="submission" date="2020-07" db="EMBL/GenBank/DDBJ databases">
        <title>Thermoactinomyces phylogeny.</title>
        <authorList>
            <person name="Dunlap C."/>
        </authorList>
    </citation>
    <scope>NUCLEOTIDE SEQUENCE [LARGE SCALE GENOMIC DNA]</scope>
    <source>
        <strain evidence="2 3">AMNI-1</strain>
    </source>
</reference>